<feature type="compositionally biased region" description="Polar residues" evidence="21">
    <location>
        <begin position="4763"/>
        <end position="4779"/>
    </location>
</feature>
<feature type="region of interest" description="Disordered" evidence="21">
    <location>
        <begin position="4763"/>
        <end position="4792"/>
    </location>
</feature>
<keyword evidence="3" id="KW-0597">Phosphoprotein</keyword>
<dbReference type="SMART" id="SM00317">
    <property type="entry name" value="SET"/>
    <property type="match status" value="1"/>
</dbReference>
<dbReference type="SMART" id="SM00508">
    <property type="entry name" value="PostSET"/>
    <property type="match status" value="1"/>
</dbReference>
<evidence type="ECO:0000256" key="5">
    <source>
        <dbReference type="ARBA" id="ARBA00022679"/>
    </source>
</evidence>
<feature type="compositionally biased region" description="Low complexity" evidence="21">
    <location>
        <begin position="634"/>
        <end position="646"/>
    </location>
</feature>
<feature type="compositionally biased region" description="Polar residues" evidence="21">
    <location>
        <begin position="3647"/>
        <end position="3656"/>
    </location>
</feature>
<keyword evidence="7" id="KW-0479">Metal-binding</keyword>
<evidence type="ECO:0000256" key="4">
    <source>
        <dbReference type="ARBA" id="ARBA00022603"/>
    </source>
</evidence>
<comment type="subcellular location">
    <subcellularLocation>
        <location evidence="1">Nucleus</location>
    </subcellularLocation>
</comment>
<name>A0A4Z2C167_9TELE</name>
<dbReference type="FunFam" id="3.30.40.10:FF:000095">
    <property type="entry name" value="Histone-lysine N-methyltransferase 2C"/>
    <property type="match status" value="1"/>
</dbReference>
<feature type="compositionally biased region" description="Polar residues" evidence="21">
    <location>
        <begin position="3800"/>
        <end position="3810"/>
    </location>
</feature>
<dbReference type="Proteomes" id="UP000516260">
    <property type="component" value="Chromosome 15"/>
</dbReference>
<dbReference type="GO" id="GO:0140945">
    <property type="term" value="F:histone H3K4 monomethyltransferase activity"/>
    <property type="evidence" value="ECO:0007669"/>
    <property type="project" value="UniProtKB-EC"/>
</dbReference>
<feature type="compositionally biased region" description="Polar residues" evidence="21">
    <location>
        <begin position="83"/>
        <end position="95"/>
    </location>
</feature>
<organism evidence="27 28">
    <name type="scientific">Takifugu bimaculatus</name>
    <dbReference type="NCBI Taxonomy" id="433685"/>
    <lineage>
        <taxon>Eukaryota</taxon>
        <taxon>Metazoa</taxon>
        <taxon>Chordata</taxon>
        <taxon>Craniata</taxon>
        <taxon>Vertebrata</taxon>
        <taxon>Euteleostomi</taxon>
        <taxon>Actinopterygii</taxon>
        <taxon>Neopterygii</taxon>
        <taxon>Teleostei</taxon>
        <taxon>Neoteleostei</taxon>
        <taxon>Acanthomorphata</taxon>
        <taxon>Eupercaria</taxon>
        <taxon>Tetraodontiformes</taxon>
        <taxon>Tetradontoidea</taxon>
        <taxon>Tetraodontidae</taxon>
        <taxon>Takifugu</taxon>
    </lineage>
</organism>
<keyword evidence="12" id="KW-0007">Acetylation</keyword>
<feature type="compositionally biased region" description="Low complexity" evidence="21">
    <location>
        <begin position="2316"/>
        <end position="2328"/>
    </location>
</feature>
<feature type="compositionally biased region" description="Polar residues" evidence="21">
    <location>
        <begin position="3583"/>
        <end position="3604"/>
    </location>
</feature>
<keyword evidence="5" id="KW-0808">Transferase</keyword>
<dbReference type="SMART" id="SM00542">
    <property type="entry name" value="FYRC"/>
    <property type="match status" value="1"/>
</dbReference>
<dbReference type="PROSITE" id="PS51542">
    <property type="entry name" value="FYRN"/>
    <property type="match status" value="1"/>
</dbReference>
<feature type="compositionally biased region" description="Low complexity" evidence="21">
    <location>
        <begin position="1435"/>
        <end position="1452"/>
    </location>
</feature>
<feature type="region of interest" description="Disordered" evidence="21">
    <location>
        <begin position="832"/>
        <end position="946"/>
    </location>
</feature>
<feature type="region of interest" description="Disordered" evidence="21">
    <location>
        <begin position="1853"/>
        <end position="2064"/>
    </location>
</feature>
<feature type="compositionally biased region" description="Polar residues" evidence="21">
    <location>
        <begin position="2415"/>
        <end position="2426"/>
    </location>
</feature>
<dbReference type="SUPFAM" id="SSF57903">
    <property type="entry name" value="FYVE/PHD zinc finger"/>
    <property type="match status" value="5"/>
</dbReference>
<dbReference type="Pfam" id="PF13771">
    <property type="entry name" value="zf-HC5HC2H"/>
    <property type="match status" value="2"/>
</dbReference>
<keyword evidence="16" id="KW-0539">Nucleus</keyword>
<dbReference type="SUPFAM" id="SSF47095">
    <property type="entry name" value="HMG-box"/>
    <property type="match status" value="1"/>
</dbReference>
<feature type="region of interest" description="Disordered" evidence="21">
    <location>
        <begin position="2875"/>
        <end position="2898"/>
    </location>
</feature>
<dbReference type="Gene3D" id="1.10.30.10">
    <property type="entry name" value="High mobility group box domain"/>
    <property type="match status" value="1"/>
</dbReference>
<evidence type="ECO:0000256" key="21">
    <source>
        <dbReference type="SAM" id="MobiDB-lite"/>
    </source>
</evidence>
<feature type="coiled-coil region" evidence="20">
    <location>
        <begin position="3252"/>
        <end position="3279"/>
    </location>
</feature>
<feature type="domain" description="PHD-type" evidence="26">
    <location>
        <begin position="4431"/>
        <end position="4539"/>
    </location>
</feature>
<dbReference type="Gene3D" id="3.30.160.360">
    <property type="match status" value="1"/>
</dbReference>
<dbReference type="CDD" id="cd15594">
    <property type="entry name" value="PHD2_KMT2C"/>
    <property type="match status" value="1"/>
</dbReference>
<evidence type="ECO:0000313" key="28">
    <source>
        <dbReference type="Proteomes" id="UP000516260"/>
    </source>
</evidence>
<evidence type="ECO:0000256" key="8">
    <source>
        <dbReference type="ARBA" id="ARBA00022737"/>
    </source>
</evidence>
<evidence type="ECO:0000256" key="9">
    <source>
        <dbReference type="ARBA" id="ARBA00022771"/>
    </source>
</evidence>
<dbReference type="PROSITE" id="PS50016">
    <property type="entry name" value="ZF_PHD_2"/>
    <property type="match status" value="5"/>
</dbReference>
<feature type="region of interest" description="Disordered" evidence="21">
    <location>
        <begin position="1784"/>
        <end position="1807"/>
    </location>
</feature>
<dbReference type="PANTHER" id="PTHR45888:SF1">
    <property type="entry name" value="HISTONE-LYSINE N-METHYLTRANSFERASE 2C"/>
    <property type="match status" value="1"/>
</dbReference>
<dbReference type="FunFam" id="3.30.40.10:FF:001142">
    <property type="entry name" value="Histone-lysine N-methyltransferase"/>
    <property type="match status" value="1"/>
</dbReference>
<feature type="compositionally biased region" description="Low complexity" evidence="21">
    <location>
        <begin position="2242"/>
        <end position="2253"/>
    </location>
</feature>
<evidence type="ECO:0000256" key="20">
    <source>
        <dbReference type="SAM" id="Coils"/>
    </source>
</evidence>
<feature type="region of interest" description="Disordered" evidence="21">
    <location>
        <begin position="1513"/>
        <end position="1540"/>
    </location>
</feature>
<dbReference type="PROSITE" id="PS51543">
    <property type="entry name" value="FYRC"/>
    <property type="match status" value="1"/>
</dbReference>
<dbReference type="SMART" id="SM00184">
    <property type="entry name" value="RING"/>
    <property type="match status" value="5"/>
</dbReference>
<evidence type="ECO:0000256" key="3">
    <source>
        <dbReference type="ARBA" id="ARBA00022553"/>
    </source>
</evidence>
<feature type="compositionally biased region" description="Low complexity" evidence="21">
    <location>
        <begin position="2352"/>
        <end position="2363"/>
    </location>
</feature>
<feature type="compositionally biased region" description="Basic and acidic residues" evidence="21">
    <location>
        <begin position="1254"/>
        <end position="1297"/>
    </location>
</feature>
<dbReference type="InterPro" id="IPR047004">
    <property type="entry name" value="KMT2C_PHD2"/>
</dbReference>
<feature type="region of interest" description="Disordered" evidence="21">
    <location>
        <begin position="107"/>
        <end position="138"/>
    </location>
</feature>
<dbReference type="SUPFAM" id="SSF82199">
    <property type="entry name" value="SET domain"/>
    <property type="match status" value="1"/>
</dbReference>
<evidence type="ECO:0000259" key="22">
    <source>
        <dbReference type="PROSITE" id="PS50016"/>
    </source>
</evidence>
<evidence type="ECO:0000259" key="26">
    <source>
        <dbReference type="PROSITE" id="PS51805"/>
    </source>
</evidence>
<feature type="region of interest" description="Disordered" evidence="21">
    <location>
        <begin position="530"/>
        <end position="675"/>
    </location>
</feature>
<feature type="compositionally biased region" description="Pro residues" evidence="21">
    <location>
        <begin position="1582"/>
        <end position="1601"/>
    </location>
</feature>
<sequence>MSSEEKTVEPSDQGTSPPSSSVGVASTGSPAHPDKRPRGRPRKDACALLPQAPPSSMSKNRKKGRTRGRAVVDEEDSMDGTEITESIGPQDTETPIQHVEAVEVVTTEVTEEDGPSSPLPQSPPAGTSVGPAVPESREVKSRERLCAFCYCGSRSLLGQGDLQVFGIAPQLEALFSNKDGGGSASDSGDGDKTTQPKMPGETTSGQRAKTNGSESCEEEPERTSGVLDELSHVGLPPHLNVQSLFESGQCWAHQSCALWSEGVRQGEGQSLLNVDRAIYSGSTKHCAYCKRLGASIKCCAEGCAQLYHYPCAGAAGTFQDIRSFSLLCPEHTEQAIHKFVDDVHCTLCDSPGDLLDQLFCTSCGQHYHGTCLDMAVTPLRRAGWQCPECKICQTCMNPGEDTKMLVCDMCDKGYHTFCLQPAIDSLPTNGWRCKNCRVCVQCGTRSSKQWHHTSLLCEICVQNQDPALCCPVCACTLDPEHQKDLLLCHICKRWLHLECERQHSGRAEIHPREDYVCSSCRCPAAEQTEDVDAGPELTSQPASMHTDPETDQQPAKKHTDLEFGTQSPPQMHNDPKPQLLAVPTHSDPEPAQAAVQEEELDTSASKPDVSAGLDLEREPTPVSESPAEFKTDTRAASTSTETCTSAVAPKQEPESFPVGPSLESPPTQDATSVKPAKTEVCSAEGLVIFSTKDSKAIIPTTKEPSTTSGPCTEQPMEVSLSAPLKADDVGGSFMEGVQKEFLKEKVEGAFYRNLSESGKALGSGSCKSEEKSTVQDIKPSVSLSNLSSEERPLKTSVERLAEMISFPCHSSPLGRGATPRELLQAQSRPLLGDHSSAVPTTTLIPLPPKIGMGKPAITKRKFSPGRPRVKQGAWSPHSSVSSPLSWSPDQPEGWDVQKTRQSSGSPGWSIRVGRGSGFPGRRRPRGAGLSGRAGRGRARGKNGANASINPGVITIETPYPVKEEEENAMHNTVVIFSSNDNFTLKQDMCVVCGSFGLGAEGRLLACAQCGQCYHPYCVGIKINKVVLSKGWRCLECTVCEACGQATDPGRLLLCDDCDISYHTYCLDPPLQNVPKDSWKCKWCVTCTQCGATTPGLRCEWQKNYTQCAPCASLVTCPICLVDYSEGTTILQCRQCDRWFHASCQSLHSEEDVEKAAENGFNCTMCRTFKSTKVVAKARDVIDPQVMTQIFTKAKEMDLSRTYTQDGVCLTESGLCQLQSLSATASRRRKPKPKLKLKIINQNSVAVLQAPLDPPSEHSRDEDMEDNREAELLECEVKSDSSLEREPVEDDSKGADNGKKRKRKPYRPGIGGFMVRQRNRPGQGPSKAKRSLCRKDSSGSMSEIPAGKDEGWSETLPDTPVDELPPGPEVPEKIKKRYRKKKTKLEEAFPAYLQEAFFGKDLLDKSKQSRHQGVETGLLEEGQSQVERKYSASTFLDPSSDPLLSASTAALPTRPAAGQPSEEPLVDLSDVLNTDPDILGMLGKPSADSGLDFCPFQVDSSPPPFAGLDIGPLTDSSSVVPPSQMGRRTPRSLPEEPLDGILSPELDKMVTDESILSKLHKIPELGGKDVEDLFTAVLSPSTNHPPPPPQVPHPQGPGPFPTTPGARMPHPNTGNPMFPRMPMINGLMGPNQQRFPTNQGAGPCMPDNFPPLNRMPFTDNPRDKKFNQMPKEAVGPWPPSAHGPGPAPPGPLPEGETEAMSNAQRSTLKWEKEETLGELATVAPVLYTNVNFPNLKDEYPDWSTRVKQIAKLWRKASSQDRAPYVQKARDNRAALRINKVQMSNETMKRHHLQQQQQQPPEVFDPNIPLDTELLFKDPLKPKESEHEQEWKFRQQMRQKSKQLAKIEATQKLEQVKNEQLQQQQQQQQGNSQSEGNGSNSGSQSPASQPSNGSMSPMQQHNSKEGFVRPQLPGTPTQCPPEDVFLRPPPPPPSGPSSQPQSPQVFSPGSSGSRPSSPWDPYAKMVGTPRPPNIGPNTCRRIPIESGKSPSAVMEHQDRGRPSPAHESFGSPTSMSSDPYAKPPDTPRPTSEIDPFLKPIGPPRVSQAAQGRPPMGSPGRDPYSRPMIRNEAYQRMAQNRMILSDPYSRPLLAPIPGSNEAGSVPLFKTPMPPPQTQDAFSRPGAHSAERFSQNHQNDPYAHSPHTPRPSGNDNFTSPPRLGQHHPQVHPFAQPGPVNQMSRNPYAHAPSTPRPDHFTYDPFAQPSQSPGSRSTNEPGSQPRPFFESFARAPGTPRPHDSYGQPSNPSPSSDPYSQAPSTPRPTGMNQFSHQAHPGQRMSPSHSMDPYAQPPGTPRPSVGERYSKSPGSQRGPIEPFGSSSGPSRSDGSDMFSQPGAQRPMPNDPYAQPPGTPRPGQGPRLGPIGSQDPFSSPQGRLQEPFPHPGSQTPKHPNISEDGFTQSPSRRPGQTPGHDPFEQTSMTHCPQSTEKVEMKDQSGVRSSGTVPQASGQLSTSQMPGAPSEAQSVSLAESEERLRQRQRIRELILKQQQQRSAIRQERGPQDLAGNLTGARAWPQEANVQQGEMFNRPPPPYPGQGPMRGPMRFPGPFPGDQRFPFPNDGQVPRGLIPGDPNLRHPGPRVAFPPLGPHGPQEFFQRGPHPVPDVPPQMRRPMPAEMAKGLGGNSMGIPQHFSAHGVPVQQHNIMGQTFIELRHRAAENRPRLPFPPAAMPGNIDLNMHVQRPPGFPGVPDSRFPLNQGLRMVDPMVSQAGHVQRSGSMDSLHQHAQMAGNGDNKQSPLMRSMSQPASNETQSMPASVVLAVPPVGQMENVSVTSGEAVEEKLDAEESAVKDLEDVEVKDLVDADLENLNLDPDDGKDLDLETNDLHLDDFLTSGKFDIIAYTDPDLDDIKKDMFNEELDLSDPIDDNADTADIKTQSAGAEASTSGSLLVQPEAQPPAQVKLEAPGAQDSGSVAPGPEIKTEVKDCQKAAAVGERQAAGNAVTSNQQGALSSATPVLSSLLIKQQPEEQSLNPILESVSQGANLLTQQNQAVDTQCNPGMVMAQTLADAASAGESSMAAFGADHQAALAPGVDQSSLTPAQQTALNQAMGQNSQHRPLLLEEQPLLLQDLLDQERQEQQQQRQMQAMIRQRSSDSFFPNIDFDAITDPIMKAKMVALKGINKVMVQNNMGMAPLVMNRIPPGPAPPCPESTPLPPQVVGQDGKLTQVARPNPPNFGPGFGNNAQRAQYEEWLQETQQLLQMQQKFLEEKIGAHRKSKKALSAKQRTAKKAGREFPEEDAEQLKHVTEQQGVVQKQLEQIRKQQKEHAELIEEYRVKQQQNNMTPIMSGMHPVPGPAGMVPGGPPMVPGRPQLVQPPVNTMMQMPLHPGQANAPCMPNPPPGWHPGAPVPMGGPGMPPIMPQQQVAVGNPGQPHPLPMGNMPPHPQMPVDPQAPQAPPVGMKHMQTGPVKFDDNNPFSEGFQERERRERLREQQERQRVQLMQEIERQRALKHRMEMEQQGMMGADGGMAPLSQMPFFNSDLPQDFMQPQRPAMQQQQHPGPMFPQQHGMQPGIGSPPGTCMQGERRAVVGNGLMPRDMGHGFGPDAPALQAANFPHAQPRSRQVSGPGMLLQMPGEGPPFGGDTSTPLPSNFPGSGQSLIQLYSNIIPDEKGKNKRNRKKKKDDDADSIKTPSTPHSDLTAPLTPCVSDTSSTPTRNAHLFSEQDLSRSPLLGSSTPSHSELERQLSGGQSGSSGDAARAQDHDSILNNIKLEQMDVSECHGPREGHLASDMSSVKEEGNKGSGSPFSAGQSPNKGEAGNELLKHLLKNKSTPPPGISQQRSEESQRSEEEDPADCKSLLRQSSMDSNGACSDGTPDFPGPLLSDQEKKKGRNKRSQKGGEKPASRYKKRKKDGEEKQLMHPGSDSVMTQIKQQLSLLPLMEPLIGVNFAHFAPYGSGQLNGENLLSGSFGSASLDGVSDYYSQLAYKQSNLSNPPTPPASLPPTPPPVNQQKMINGFATTEELANKAAAMVSKGLVPKPLHVPFRTEEDLLARAIAQGPKTVDVPASLPTPPHNNQEELSRQEPCKDRDTPDSFVPSSSPESVFGMEISRYPDLSLVKEEMPSPCQSPVLPMLPAADGKGSAIKLQDIKTEPSSLFLGHPFGSMSTESRQGLVSVAITLRPAAAENITGVVAAISDLLSVKIPSSYEVSSTPDRGPRVGPQGMESHAPMLYHGQRDNGGLHIRPGHMMRPSGGHELMQQQAHNFPFHLNRAGLGRGRDERIPASPGCKPHWCCHCKVVVLGNGVQKSTKDLPVHIKESGVRLKSEENLVFCSHSCFLLYCSSSALQSRSSVETKELSSPLPVSEHTESLSKTLHQYSNNMSSLDVHCLAQLQPKQSPPSTPPLSFPTAGDASRMETKSDAIKVTVKLKARPRSQDGWHQGKRQKGLKWRKWTIQVVVPRGNSQLPDEDKIDELLSKLGASLRPPALLRDHRRCCFCHQFGDGLTDGPARLLNLDLDVWVHLNCALWSTEVYETQAGALINVDLALRRGQSVRCAYCQHTGATSGCHRLRCTNVYHFTCALQAQCTFFKDKTMLCHAHRPRGSAGHALEHELRCFAVFRRVYVQRDEVRQLATAVGQPELGYTFRVGSLVSHSMGQLTPLQMAAFHSSTAIFPVGYEACRIYWSMRHGNRRCRYVCSVEDREGQPEFTIRVVEQGYKDLFLTDTSAKGVWDKVLGPVADKRTESGTLKLFPVYLKGEDLFGLTVPAVAKITESLPGVEACERYSFRYGRNPLVELPLMLNPAGSARAQPKTGSPYTSLVIRPQQQTVPSSSARSNQNVAQGEGNKPPVVHPRSSQYRWMKSEWRANVYLARSRVQGLGLFAARDMEKQTMVIEYNGTILRKEVAIMKEKIYRSQNRAVFMFRIDSEHVVDATRTGGLARYINHSCAPNCVAEVVTFERGHKIIISCVRRIAKGEELCLDYQLDSAEGQHKTACHCGAPECRKWIN</sequence>
<evidence type="ECO:0000256" key="14">
    <source>
        <dbReference type="ARBA" id="ARBA00023054"/>
    </source>
</evidence>
<feature type="region of interest" description="Disordered" evidence="21">
    <location>
        <begin position="4002"/>
        <end position="4043"/>
    </location>
</feature>
<dbReference type="GO" id="GO:0032259">
    <property type="term" value="P:methylation"/>
    <property type="evidence" value="ECO:0007669"/>
    <property type="project" value="UniProtKB-KW"/>
</dbReference>
<evidence type="ECO:0000256" key="12">
    <source>
        <dbReference type="ARBA" id="ARBA00022990"/>
    </source>
</evidence>
<dbReference type="InterPro" id="IPR003888">
    <property type="entry name" value="FYrich_N"/>
</dbReference>
<feature type="compositionally biased region" description="Low complexity" evidence="21">
    <location>
        <begin position="4034"/>
        <end position="4043"/>
    </location>
</feature>
<feature type="compositionally biased region" description="Basic and acidic residues" evidence="21">
    <location>
        <begin position="4016"/>
        <end position="4032"/>
    </location>
</feature>
<dbReference type="Gene3D" id="3.30.40.10">
    <property type="entry name" value="Zinc/RING finger domain, C3HC4 (zinc finger)"/>
    <property type="match status" value="5"/>
</dbReference>
<feature type="region of interest" description="Disordered" evidence="21">
    <location>
        <begin position="4333"/>
        <end position="4357"/>
    </location>
</feature>
<feature type="region of interest" description="Disordered" evidence="21">
    <location>
        <begin position="1577"/>
        <end position="1609"/>
    </location>
</feature>
<dbReference type="CDD" id="cd22026">
    <property type="entry name" value="HMG-box_KMT2C"/>
    <property type="match status" value="1"/>
</dbReference>
<feature type="compositionally biased region" description="Polar residues" evidence="21">
    <location>
        <begin position="2202"/>
        <end position="2216"/>
    </location>
</feature>
<feature type="region of interest" description="Disordered" evidence="21">
    <location>
        <begin position="178"/>
        <end position="223"/>
    </location>
</feature>
<dbReference type="FunFam" id="3.30.160.360:FF:000001">
    <property type="entry name" value="Histone-lysine N-methyltransferase"/>
    <property type="match status" value="1"/>
</dbReference>
<feature type="compositionally biased region" description="Polar residues" evidence="21">
    <location>
        <begin position="2436"/>
        <end position="2467"/>
    </location>
</feature>
<keyword evidence="14 20" id="KW-0175">Coiled coil</keyword>
<evidence type="ECO:0000256" key="15">
    <source>
        <dbReference type="ARBA" id="ARBA00023163"/>
    </source>
</evidence>
<keyword evidence="4" id="KW-0489">Methyltransferase</keyword>
<keyword evidence="28" id="KW-1185">Reference proteome</keyword>
<feature type="compositionally biased region" description="Basic residues" evidence="21">
    <location>
        <begin position="59"/>
        <end position="68"/>
    </location>
</feature>
<dbReference type="FunFam" id="1.10.30.10:FF:000009">
    <property type="entry name" value="Histone-lysine N-methyltransferase"/>
    <property type="match status" value="1"/>
</dbReference>
<dbReference type="PROSITE" id="PS50089">
    <property type="entry name" value="ZF_RING_2"/>
    <property type="match status" value="1"/>
</dbReference>
<feature type="region of interest" description="Disordered" evidence="21">
    <location>
        <begin position="1659"/>
        <end position="1704"/>
    </location>
</feature>
<keyword evidence="8" id="KW-0677">Repeat</keyword>
<keyword evidence="15" id="KW-0804">Transcription</keyword>
<feature type="region of interest" description="Disordered" evidence="21">
    <location>
        <begin position="3556"/>
        <end position="3866"/>
    </location>
</feature>
<dbReference type="InterPro" id="IPR001965">
    <property type="entry name" value="Znf_PHD"/>
</dbReference>
<keyword evidence="10" id="KW-0862">Zinc</keyword>
<feature type="compositionally biased region" description="Basic and acidic residues" evidence="21">
    <location>
        <begin position="3718"/>
        <end position="3740"/>
    </location>
</feature>
<feature type="compositionally biased region" description="Polar residues" evidence="21">
    <location>
        <begin position="2732"/>
        <end position="2752"/>
    </location>
</feature>
<dbReference type="FunFam" id="3.30.40.10:FF:000080">
    <property type="entry name" value="Histone-lysine N-methyltransferase 2C"/>
    <property type="match status" value="1"/>
</dbReference>
<dbReference type="Pfam" id="PF00628">
    <property type="entry name" value="PHD"/>
    <property type="match status" value="4"/>
</dbReference>
<feature type="region of interest" description="Disordered" evidence="21">
    <location>
        <begin position="3406"/>
        <end position="3425"/>
    </location>
</feature>
<dbReference type="InterPro" id="IPR013083">
    <property type="entry name" value="Znf_RING/FYVE/PHD"/>
</dbReference>
<evidence type="ECO:0000259" key="23">
    <source>
        <dbReference type="PROSITE" id="PS50089"/>
    </source>
</evidence>
<keyword evidence="2" id="KW-0488">Methylation</keyword>
<dbReference type="GO" id="GO:0045944">
    <property type="term" value="P:positive regulation of transcription by RNA polymerase II"/>
    <property type="evidence" value="ECO:0007669"/>
    <property type="project" value="TreeGrafter"/>
</dbReference>
<dbReference type="InterPro" id="IPR001214">
    <property type="entry name" value="SET_dom"/>
</dbReference>
<dbReference type="Gene3D" id="2.170.270.10">
    <property type="entry name" value="SET domain"/>
    <property type="match status" value="1"/>
</dbReference>
<feature type="region of interest" description="Disordered" evidence="21">
    <location>
        <begin position="3929"/>
        <end position="3949"/>
    </location>
</feature>
<dbReference type="SMART" id="SM00541">
    <property type="entry name" value="FYRN"/>
    <property type="match status" value="1"/>
</dbReference>
<feature type="compositionally biased region" description="Basic residues" evidence="21">
    <location>
        <begin position="3216"/>
        <end position="3229"/>
    </location>
</feature>
<keyword evidence="6" id="KW-0949">S-adenosyl-L-methionine</keyword>
<feature type="domain" description="RING-type" evidence="23">
    <location>
        <begin position="345"/>
        <end position="390"/>
    </location>
</feature>
<evidence type="ECO:0000256" key="16">
    <source>
        <dbReference type="ARBA" id="ARBA00023242"/>
    </source>
</evidence>
<feature type="compositionally biased region" description="Polar residues" evidence="21">
    <location>
        <begin position="195"/>
        <end position="214"/>
    </location>
</feature>
<evidence type="ECO:0000313" key="27">
    <source>
        <dbReference type="EMBL" id="TNM98171.1"/>
    </source>
</evidence>
<dbReference type="PROSITE" id="PS50280">
    <property type="entry name" value="SET"/>
    <property type="match status" value="1"/>
</dbReference>
<dbReference type="Pfam" id="PF05965">
    <property type="entry name" value="FYRC"/>
    <property type="match status" value="1"/>
</dbReference>
<keyword evidence="11" id="KW-0156">Chromatin regulator</keyword>
<dbReference type="InterPro" id="IPR046341">
    <property type="entry name" value="SET_dom_sf"/>
</dbReference>
<comment type="caution">
    <text evidence="27">The sequence shown here is derived from an EMBL/GenBank/DDBJ whole genome shotgun (WGS) entry which is preliminary data.</text>
</comment>
<evidence type="ECO:0000256" key="7">
    <source>
        <dbReference type="ARBA" id="ARBA00022723"/>
    </source>
</evidence>
<dbReference type="CDD" id="cd15511">
    <property type="entry name" value="PHD3_KMT2C"/>
    <property type="match status" value="1"/>
</dbReference>
<dbReference type="PROSITE" id="PS50868">
    <property type="entry name" value="POST_SET"/>
    <property type="match status" value="1"/>
</dbReference>
<dbReference type="InterPro" id="IPR034732">
    <property type="entry name" value="EPHD"/>
</dbReference>
<feature type="compositionally biased region" description="Pro residues" evidence="21">
    <location>
        <begin position="3935"/>
        <end position="3949"/>
    </location>
</feature>
<feature type="compositionally biased region" description="Pro residues" evidence="21">
    <location>
        <begin position="4336"/>
        <end position="4345"/>
    </location>
</feature>
<evidence type="ECO:0000259" key="25">
    <source>
        <dbReference type="PROSITE" id="PS50868"/>
    </source>
</evidence>
<evidence type="ECO:0000256" key="19">
    <source>
        <dbReference type="PROSITE-ProRule" id="PRU00175"/>
    </source>
</evidence>
<feature type="region of interest" description="Disordered" evidence="21">
    <location>
        <begin position="1245"/>
        <end position="1374"/>
    </location>
</feature>
<dbReference type="Pfam" id="PF00856">
    <property type="entry name" value="SET"/>
    <property type="match status" value="1"/>
</dbReference>
<dbReference type="CDD" id="cd15509">
    <property type="entry name" value="PHD1_KMT2C_like"/>
    <property type="match status" value="1"/>
</dbReference>
<dbReference type="InterPro" id="IPR003889">
    <property type="entry name" value="FYrich_C"/>
</dbReference>
<feature type="domain" description="PHD-type" evidence="22">
    <location>
        <begin position="1036"/>
        <end position="1086"/>
    </location>
</feature>
<dbReference type="InterPro" id="IPR019787">
    <property type="entry name" value="Znf_PHD-finger"/>
</dbReference>
<feature type="domain" description="PHD-type" evidence="22">
    <location>
        <begin position="1113"/>
        <end position="1168"/>
    </location>
</feature>
<dbReference type="GO" id="GO:0044666">
    <property type="term" value="C:MLL3/4 complex"/>
    <property type="evidence" value="ECO:0007669"/>
    <property type="project" value="InterPro"/>
</dbReference>
<dbReference type="CDD" id="cd15697">
    <property type="entry name" value="ePHD2_KMT2C"/>
    <property type="match status" value="1"/>
</dbReference>
<feature type="compositionally biased region" description="Basic residues" evidence="21">
    <location>
        <begin position="857"/>
        <end position="869"/>
    </location>
</feature>
<feature type="compositionally biased region" description="Low complexity" evidence="21">
    <location>
        <begin position="1856"/>
        <end position="1892"/>
    </location>
</feature>
<proteinExistence type="predicted"/>
<dbReference type="GO" id="GO:0003713">
    <property type="term" value="F:transcription coactivator activity"/>
    <property type="evidence" value="ECO:0007669"/>
    <property type="project" value="TreeGrafter"/>
</dbReference>
<evidence type="ECO:0000256" key="2">
    <source>
        <dbReference type="ARBA" id="ARBA00022481"/>
    </source>
</evidence>
<feature type="compositionally biased region" description="Polar residues" evidence="21">
    <location>
        <begin position="2875"/>
        <end position="2888"/>
    </location>
</feature>
<dbReference type="CDD" id="cd15513">
    <property type="entry name" value="PHD5_KMT2C_like"/>
    <property type="match status" value="1"/>
</dbReference>
<feature type="region of interest" description="Disordered" evidence="21">
    <location>
        <begin position="1"/>
        <end position="95"/>
    </location>
</feature>
<feature type="domain" description="PHD-type" evidence="26">
    <location>
        <begin position="222"/>
        <end position="332"/>
    </location>
</feature>
<feature type="compositionally biased region" description="Low complexity" evidence="21">
    <location>
        <begin position="875"/>
        <end position="888"/>
    </location>
</feature>
<reference evidence="27 28" key="1">
    <citation type="submission" date="2019-04" db="EMBL/GenBank/DDBJ databases">
        <title>The sequence and de novo assembly of Takifugu bimaculatus genome using PacBio and Hi-C technologies.</title>
        <authorList>
            <person name="Xu P."/>
            <person name="Liu B."/>
            <person name="Zhou Z."/>
        </authorList>
    </citation>
    <scope>NUCLEOTIDE SEQUENCE [LARGE SCALE GENOMIC DNA]</scope>
    <source>
        <strain evidence="27">TB-2018</strain>
        <tissue evidence="27">Muscle</tissue>
    </source>
</reference>
<dbReference type="InterPro" id="IPR041968">
    <property type="entry name" value="KMT2C_ePHD2"/>
</dbReference>
<evidence type="ECO:0000256" key="11">
    <source>
        <dbReference type="ARBA" id="ARBA00022853"/>
    </source>
</evidence>
<feature type="domain" description="Post-SET" evidence="25">
    <location>
        <begin position="4929"/>
        <end position="4945"/>
    </location>
</feature>
<keyword evidence="13" id="KW-0805">Transcription regulation</keyword>
<feature type="compositionally biased region" description="Polar residues" evidence="21">
    <location>
        <begin position="10"/>
        <end position="29"/>
    </location>
</feature>
<feature type="compositionally biased region" description="Pro residues" evidence="21">
    <location>
        <begin position="1675"/>
        <end position="1691"/>
    </location>
</feature>
<dbReference type="InterPro" id="IPR036910">
    <property type="entry name" value="HMG_box_dom_sf"/>
</dbReference>
<feature type="region of interest" description="Disordered" evidence="21">
    <location>
        <begin position="3216"/>
        <end position="3241"/>
    </location>
</feature>
<feature type="compositionally biased region" description="Polar residues" evidence="21">
    <location>
        <begin position="3743"/>
        <end position="3754"/>
    </location>
</feature>
<comment type="catalytic activity">
    <reaction evidence="18">
        <text>L-lysyl(4)-[histone H3] + S-adenosyl-L-methionine = N(6)-methyl-L-lysyl(4)-[histone H3] + S-adenosyl-L-homocysteine + H(+)</text>
        <dbReference type="Rhea" id="RHEA:60264"/>
        <dbReference type="Rhea" id="RHEA-COMP:15543"/>
        <dbReference type="Rhea" id="RHEA-COMP:15547"/>
        <dbReference type="ChEBI" id="CHEBI:15378"/>
        <dbReference type="ChEBI" id="CHEBI:29969"/>
        <dbReference type="ChEBI" id="CHEBI:57856"/>
        <dbReference type="ChEBI" id="CHEBI:59789"/>
        <dbReference type="ChEBI" id="CHEBI:61929"/>
        <dbReference type="EC" id="2.1.1.364"/>
    </reaction>
    <physiologicalReaction direction="left-to-right" evidence="18">
        <dbReference type="Rhea" id="RHEA:60265"/>
    </physiologicalReaction>
</comment>
<keyword evidence="9 19" id="KW-0863">Zinc-finger</keyword>
<feature type="region of interest" description="Disordered" evidence="21">
    <location>
        <begin position="1433"/>
        <end position="1464"/>
    </location>
</feature>
<evidence type="ECO:0000256" key="6">
    <source>
        <dbReference type="ARBA" id="ARBA00022691"/>
    </source>
</evidence>
<dbReference type="GO" id="GO:0008270">
    <property type="term" value="F:zinc ion binding"/>
    <property type="evidence" value="ECO:0007669"/>
    <property type="project" value="UniProtKB-KW"/>
</dbReference>
<evidence type="ECO:0000256" key="1">
    <source>
        <dbReference type="ARBA" id="ARBA00004123"/>
    </source>
</evidence>
<dbReference type="PANTHER" id="PTHR45888">
    <property type="entry name" value="HL01030P-RELATED"/>
    <property type="match status" value="1"/>
</dbReference>
<feature type="region of interest" description="Disordered" evidence="21">
    <location>
        <begin position="2085"/>
        <end position="2474"/>
    </location>
</feature>
<gene>
    <name evidence="27" type="ORF">fugu_014417</name>
</gene>
<feature type="domain" description="PHD-type" evidence="22">
    <location>
        <begin position="986"/>
        <end position="1039"/>
    </location>
</feature>
<feature type="domain" description="PHD-type" evidence="22">
    <location>
        <begin position="386"/>
        <end position="439"/>
    </location>
</feature>
<protein>
    <recommendedName>
        <fullName evidence="17">[histone H3]-lysine(4) N-methyltransferase</fullName>
        <ecNumber evidence="17">2.1.1.364</ecNumber>
    </recommendedName>
</protein>
<dbReference type="SMART" id="SM00249">
    <property type="entry name" value="PHD"/>
    <property type="match status" value="8"/>
</dbReference>
<evidence type="ECO:0000256" key="17">
    <source>
        <dbReference type="ARBA" id="ARBA00023620"/>
    </source>
</evidence>
<evidence type="ECO:0000256" key="18">
    <source>
        <dbReference type="ARBA" id="ARBA00049353"/>
    </source>
</evidence>
<evidence type="ECO:0000256" key="13">
    <source>
        <dbReference type="ARBA" id="ARBA00023015"/>
    </source>
</evidence>
<dbReference type="InterPro" id="IPR037877">
    <property type="entry name" value="PHD3_KMT2C"/>
</dbReference>
<dbReference type="InterPro" id="IPR011011">
    <property type="entry name" value="Znf_FYVE_PHD"/>
</dbReference>
<dbReference type="InterPro" id="IPR001841">
    <property type="entry name" value="Znf_RING"/>
</dbReference>
<dbReference type="InterPro" id="IPR003616">
    <property type="entry name" value="Post-SET_dom"/>
</dbReference>
<evidence type="ECO:0000259" key="24">
    <source>
        <dbReference type="PROSITE" id="PS50280"/>
    </source>
</evidence>
<dbReference type="EMBL" id="SWLE01000007">
    <property type="protein sequence ID" value="TNM98171.1"/>
    <property type="molecule type" value="Genomic_DNA"/>
</dbReference>
<dbReference type="EC" id="2.1.1.364" evidence="17"/>
<accession>A0A4Z2C167</accession>
<dbReference type="FunFam" id="3.30.40.10:FF:000002">
    <property type="entry name" value="Histone-lysine N-methyltransferase"/>
    <property type="match status" value="1"/>
</dbReference>
<feature type="compositionally biased region" description="Basic and acidic residues" evidence="21">
    <location>
        <begin position="3230"/>
        <end position="3241"/>
    </location>
</feature>
<evidence type="ECO:0000256" key="10">
    <source>
        <dbReference type="ARBA" id="ARBA00022833"/>
    </source>
</evidence>
<dbReference type="Pfam" id="PF05964">
    <property type="entry name" value="FYRN"/>
    <property type="match status" value="1"/>
</dbReference>
<feature type="domain" description="PHD-type" evidence="22">
    <location>
        <begin position="454"/>
        <end position="523"/>
    </location>
</feature>
<dbReference type="PROSITE" id="PS51805">
    <property type="entry name" value="EPHD"/>
    <property type="match status" value="2"/>
</dbReference>
<feature type="region of interest" description="Disordered" evidence="21">
    <location>
        <begin position="2724"/>
        <end position="2752"/>
    </location>
</feature>
<feature type="domain" description="SET" evidence="24">
    <location>
        <begin position="4805"/>
        <end position="4921"/>
    </location>
</feature>
<feature type="compositionally biased region" description="Low complexity" evidence="21">
    <location>
        <begin position="1934"/>
        <end position="1955"/>
    </location>
</feature>